<proteinExistence type="predicted"/>
<dbReference type="RefSeq" id="WP_272936640.1">
    <property type="nucleotide sequence ID" value="NZ_FOBS01000028.1"/>
</dbReference>
<organism evidence="2 3">
    <name type="scientific">Syntrophus gentianae</name>
    <dbReference type="NCBI Taxonomy" id="43775"/>
    <lineage>
        <taxon>Bacteria</taxon>
        <taxon>Pseudomonadati</taxon>
        <taxon>Thermodesulfobacteriota</taxon>
        <taxon>Syntrophia</taxon>
        <taxon>Syntrophales</taxon>
        <taxon>Syntrophaceae</taxon>
        <taxon>Syntrophus</taxon>
    </lineage>
</organism>
<dbReference type="Pfam" id="PF00085">
    <property type="entry name" value="Thioredoxin"/>
    <property type="match status" value="1"/>
</dbReference>
<dbReference type="Gene3D" id="3.40.30.10">
    <property type="entry name" value="Glutaredoxin"/>
    <property type="match status" value="1"/>
</dbReference>
<evidence type="ECO:0000313" key="2">
    <source>
        <dbReference type="EMBL" id="SEM63007.1"/>
    </source>
</evidence>
<dbReference type="GO" id="GO:0045454">
    <property type="term" value="P:cell redox homeostasis"/>
    <property type="evidence" value="ECO:0007669"/>
    <property type="project" value="TreeGrafter"/>
</dbReference>
<dbReference type="CDD" id="cd02947">
    <property type="entry name" value="TRX_family"/>
    <property type="match status" value="1"/>
</dbReference>
<dbReference type="PANTHER" id="PTHR45663">
    <property type="entry name" value="GEO12009P1"/>
    <property type="match status" value="1"/>
</dbReference>
<dbReference type="Proteomes" id="UP000198744">
    <property type="component" value="Unassembled WGS sequence"/>
</dbReference>
<feature type="domain" description="Thioredoxin" evidence="1">
    <location>
        <begin position="12"/>
        <end position="128"/>
    </location>
</feature>
<sequence>MIEIRKGAVFLLMFMFFFMSVCSSDAGSGKASKNVPVKGMVTMVDLGANRCIPCKMMAPILEKMEKKYAGKAAIIFLDVWENPQQANNFRIRGIPTQIFFNKSGQEVYRHEGFMSEEQIVATFEKLGVK</sequence>
<accession>A0A1H8A0D7</accession>
<dbReference type="SUPFAM" id="SSF52833">
    <property type="entry name" value="Thioredoxin-like"/>
    <property type="match status" value="1"/>
</dbReference>
<evidence type="ECO:0000259" key="1">
    <source>
        <dbReference type="PROSITE" id="PS51352"/>
    </source>
</evidence>
<dbReference type="InterPro" id="IPR036249">
    <property type="entry name" value="Thioredoxin-like_sf"/>
</dbReference>
<dbReference type="AlphaFoldDB" id="A0A1H8A0D7"/>
<dbReference type="GO" id="GO:0015035">
    <property type="term" value="F:protein-disulfide reductase activity"/>
    <property type="evidence" value="ECO:0007669"/>
    <property type="project" value="TreeGrafter"/>
</dbReference>
<name>A0A1H8A0D7_9BACT</name>
<dbReference type="InterPro" id="IPR013766">
    <property type="entry name" value="Thioredoxin_domain"/>
</dbReference>
<protein>
    <submittedName>
        <fullName evidence="2">Thioredoxin 1</fullName>
    </submittedName>
</protein>
<dbReference type="PROSITE" id="PS51352">
    <property type="entry name" value="THIOREDOXIN_2"/>
    <property type="match status" value="1"/>
</dbReference>
<dbReference type="STRING" id="43775.SAMN04489760_12814"/>
<dbReference type="PANTHER" id="PTHR45663:SF11">
    <property type="entry name" value="GEO12009P1"/>
    <property type="match status" value="1"/>
</dbReference>
<reference evidence="2 3" key="1">
    <citation type="submission" date="2016-10" db="EMBL/GenBank/DDBJ databases">
        <authorList>
            <person name="de Groot N.N."/>
        </authorList>
    </citation>
    <scope>NUCLEOTIDE SEQUENCE [LARGE SCALE GENOMIC DNA]</scope>
    <source>
        <strain evidence="2 3">DSM 8423</strain>
    </source>
</reference>
<keyword evidence="3" id="KW-1185">Reference proteome</keyword>
<dbReference type="GO" id="GO:0005829">
    <property type="term" value="C:cytosol"/>
    <property type="evidence" value="ECO:0007669"/>
    <property type="project" value="TreeGrafter"/>
</dbReference>
<dbReference type="EMBL" id="FOBS01000028">
    <property type="protein sequence ID" value="SEM63007.1"/>
    <property type="molecule type" value="Genomic_DNA"/>
</dbReference>
<gene>
    <name evidence="2" type="ORF">SAMN04489760_12814</name>
</gene>
<evidence type="ECO:0000313" key="3">
    <source>
        <dbReference type="Proteomes" id="UP000198744"/>
    </source>
</evidence>